<comment type="similarity">
    <text evidence="2">Belongs to the MGMT family.</text>
</comment>
<dbReference type="SUPFAM" id="SSF53155">
    <property type="entry name" value="Methylated DNA-protein cysteine methyltransferase domain"/>
    <property type="match status" value="1"/>
</dbReference>
<keyword evidence="4 10" id="KW-0489">Methyltransferase</keyword>
<evidence type="ECO:0000256" key="3">
    <source>
        <dbReference type="ARBA" id="ARBA00011918"/>
    </source>
</evidence>
<keyword evidence="11" id="KW-1185">Reference proteome</keyword>
<dbReference type="SUPFAM" id="SSF46767">
    <property type="entry name" value="Methylated DNA-protein cysteine methyltransferase, C-terminal domain"/>
    <property type="match status" value="1"/>
</dbReference>
<dbReference type="Gene3D" id="3.30.160.70">
    <property type="entry name" value="Methylated DNA-protein cysteine methyltransferase domain"/>
    <property type="match status" value="1"/>
</dbReference>
<dbReference type="NCBIfam" id="TIGR00589">
    <property type="entry name" value="ogt"/>
    <property type="match status" value="1"/>
</dbReference>
<evidence type="ECO:0000256" key="5">
    <source>
        <dbReference type="ARBA" id="ARBA00022679"/>
    </source>
</evidence>
<comment type="catalytic activity">
    <reaction evidence="8">
        <text>a 6-O-methyl-2'-deoxyguanosine in DNA + L-cysteinyl-[protein] = S-methyl-L-cysteinyl-[protein] + a 2'-deoxyguanosine in DNA</text>
        <dbReference type="Rhea" id="RHEA:24000"/>
        <dbReference type="Rhea" id="RHEA-COMP:10131"/>
        <dbReference type="Rhea" id="RHEA-COMP:10132"/>
        <dbReference type="Rhea" id="RHEA-COMP:11367"/>
        <dbReference type="Rhea" id="RHEA-COMP:11368"/>
        <dbReference type="ChEBI" id="CHEBI:29950"/>
        <dbReference type="ChEBI" id="CHEBI:82612"/>
        <dbReference type="ChEBI" id="CHEBI:85445"/>
        <dbReference type="ChEBI" id="CHEBI:85448"/>
        <dbReference type="EC" id="2.1.1.63"/>
    </reaction>
</comment>
<proteinExistence type="inferred from homology"/>
<evidence type="ECO:0000256" key="1">
    <source>
        <dbReference type="ARBA" id="ARBA00001286"/>
    </source>
</evidence>
<dbReference type="InterPro" id="IPR036217">
    <property type="entry name" value="MethylDNA_cys_MeTrfase_DNAb"/>
</dbReference>
<dbReference type="AlphaFoldDB" id="A0A7J5BAK1"/>
<dbReference type="EMBL" id="WBKB01000007">
    <property type="protein sequence ID" value="KAB1641903.1"/>
    <property type="molecule type" value="Genomic_DNA"/>
</dbReference>
<dbReference type="GO" id="GO:0032259">
    <property type="term" value="P:methylation"/>
    <property type="evidence" value="ECO:0007669"/>
    <property type="project" value="UniProtKB-KW"/>
</dbReference>
<dbReference type="RefSeq" id="WP_158052854.1">
    <property type="nucleotide sequence ID" value="NZ_WBKB01000007.1"/>
</dbReference>
<dbReference type="Proteomes" id="UP000433493">
    <property type="component" value="Unassembled WGS sequence"/>
</dbReference>
<dbReference type="OrthoDB" id="9802228at2"/>
<keyword evidence="6" id="KW-0227">DNA damage</keyword>
<reference evidence="10 11" key="1">
    <citation type="submission" date="2019-09" db="EMBL/GenBank/DDBJ databases">
        <title>Phylogeny of genus Pseudoclavibacter and closely related genus.</title>
        <authorList>
            <person name="Li Y."/>
        </authorList>
    </citation>
    <scope>NUCLEOTIDE SEQUENCE [LARGE SCALE GENOMIC DNA]</scope>
    <source>
        <strain evidence="10 11">KCTC 13959</strain>
    </source>
</reference>
<dbReference type="InterPro" id="IPR036388">
    <property type="entry name" value="WH-like_DNA-bd_sf"/>
</dbReference>
<evidence type="ECO:0000256" key="7">
    <source>
        <dbReference type="ARBA" id="ARBA00023204"/>
    </source>
</evidence>
<evidence type="ECO:0000256" key="4">
    <source>
        <dbReference type="ARBA" id="ARBA00022603"/>
    </source>
</evidence>
<comment type="catalytic activity">
    <reaction evidence="1">
        <text>a 4-O-methyl-thymidine in DNA + L-cysteinyl-[protein] = a thymidine in DNA + S-methyl-L-cysteinyl-[protein]</text>
        <dbReference type="Rhea" id="RHEA:53428"/>
        <dbReference type="Rhea" id="RHEA-COMP:10131"/>
        <dbReference type="Rhea" id="RHEA-COMP:10132"/>
        <dbReference type="Rhea" id="RHEA-COMP:13555"/>
        <dbReference type="Rhea" id="RHEA-COMP:13556"/>
        <dbReference type="ChEBI" id="CHEBI:29950"/>
        <dbReference type="ChEBI" id="CHEBI:82612"/>
        <dbReference type="ChEBI" id="CHEBI:137386"/>
        <dbReference type="ChEBI" id="CHEBI:137387"/>
        <dbReference type="EC" id="2.1.1.63"/>
    </reaction>
</comment>
<feature type="domain" description="Methylated-DNA-[protein]-cysteine S-methyltransferase DNA binding" evidence="9">
    <location>
        <begin position="80"/>
        <end position="158"/>
    </location>
</feature>
<keyword evidence="5 10" id="KW-0808">Transferase</keyword>
<dbReference type="CDD" id="cd06445">
    <property type="entry name" value="ATase"/>
    <property type="match status" value="1"/>
</dbReference>
<protein>
    <recommendedName>
        <fullName evidence="3">methylated-DNA--[protein]-cysteine S-methyltransferase</fullName>
        <ecNumber evidence="3">2.1.1.63</ecNumber>
    </recommendedName>
</protein>
<organism evidence="10 11">
    <name type="scientific">Gulosibacter chungangensis</name>
    <dbReference type="NCBI Taxonomy" id="979746"/>
    <lineage>
        <taxon>Bacteria</taxon>
        <taxon>Bacillati</taxon>
        <taxon>Actinomycetota</taxon>
        <taxon>Actinomycetes</taxon>
        <taxon>Micrococcales</taxon>
        <taxon>Microbacteriaceae</taxon>
        <taxon>Gulosibacter</taxon>
    </lineage>
</organism>
<dbReference type="InterPro" id="IPR014048">
    <property type="entry name" value="MethylDNA_cys_MeTrfase_DNA-bd"/>
</dbReference>
<evidence type="ECO:0000313" key="11">
    <source>
        <dbReference type="Proteomes" id="UP000433493"/>
    </source>
</evidence>
<name>A0A7J5BAK1_9MICO</name>
<keyword evidence="7" id="KW-0234">DNA repair</keyword>
<evidence type="ECO:0000259" key="9">
    <source>
        <dbReference type="Pfam" id="PF01035"/>
    </source>
</evidence>
<dbReference type="Gene3D" id="1.10.10.10">
    <property type="entry name" value="Winged helix-like DNA-binding domain superfamily/Winged helix DNA-binding domain"/>
    <property type="match status" value="1"/>
</dbReference>
<evidence type="ECO:0000256" key="6">
    <source>
        <dbReference type="ARBA" id="ARBA00022763"/>
    </source>
</evidence>
<dbReference type="EC" id="2.1.1.63" evidence="3"/>
<comment type="caution">
    <text evidence="10">The sequence shown here is derived from an EMBL/GenBank/DDBJ whole genome shotgun (WGS) entry which is preliminary data.</text>
</comment>
<accession>A0A7J5BAK1</accession>
<dbReference type="GO" id="GO:0003908">
    <property type="term" value="F:methylated-DNA-[protein]-cysteine S-methyltransferase activity"/>
    <property type="evidence" value="ECO:0007669"/>
    <property type="project" value="UniProtKB-EC"/>
</dbReference>
<dbReference type="GO" id="GO:0006281">
    <property type="term" value="P:DNA repair"/>
    <property type="evidence" value="ECO:0007669"/>
    <property type="project" value="UniProtKB-KW"/>
</dbReference>
<dbReference type="FunFam" id="1.10.10.10:FF:000214">
    <property type="entry name" value="Methylated-DNA--protein-cysteine methyltransferase"/>
    <property type="match status" value="1"/>
</dbReference>
<dbReference type="Pfam" id="PF01035">
    <property type="entry name" value="DNA_binding_1"/>
    <property type="match status" value="1"/>
</dbReference>
<dbReference type="InterPro" id="IPR036631">
    <property type="entry name" value="MGMT_N_sf"/>
</dbReference>
<dbReference type="PANTHER" id="PTHR10815">
    <property type="entry name" value="METHYLATED-DNA--PROTEIN-CYSTEINE METHYLTRANSFERASE"/>
    <property type="match status" value="1"/>
</dbReference>
<sequence>MTGLRRIETTFGELGLEATDAGLTRLWLPGSLPLGFGSLAGSAAQERHLDQAERELREYFAGEREQFTVTLDWSQATSGFTGEVQRALAEIPYGQTCSYGEMADRLGHPRAARAVGTACSKNPLPIFSACHRVVKSDGSVGFYGGGEAMKHELLELEERVIGQR</sequence>
<dbReference type="PANTHER" id="PTHR10815:SF5">
    <property type="entry name" value="METHYLATED-DNA--PROTEIN-CYSTEINE METHYLTRANSFERASE"/>
    <property type="match status" value="1"/>
</dbReference>
<evidence type="ECO:0000256" key="2">
    <source>
        <dbReference type="ARBA" id="ARBA00008711"/>
    </source>
</evidence>
<evidence type="ECO:0000256" key="8">
    <source>
        <dbReference type="ARBA" id="ARBA00049348"/>
    </source>
</evidence>
<evidence type="ECO:0000313" key="10">
    <source>
        <dbReference type="EMBL" id="KAB1641903.1"/>
    </source>
</evidence>
<gene>
    <name evidence="10" type="ORF">F8O05_11315</name>
</gene>